<sequence>MTSDDAAATPLRLTGVHLERTEDNVARIDALADVAGGRVGFADVVDNLKFTARESLVGRLTGRAVDRAIAWNAHDSADPVWWPQGVTTSADAGASGDGTWRGRRLVVTTSYAKPVDGVKRGSRISVLDLDTLRYRHVLLVDPHFDSDHRLRMAGVNIHAGGIVWAGDWLHVAATGRGFLSFHLDDLMRVGDDNLHPTRIGVLDDDARGPRLASFGHHYVLPVRHAHRAFTDEGHEPLRYSFLSLDRSSTPPGLLAGEYGRGQQSTRLARYELDPATGLPATDGSGTSRPVRDADGVVQMQGVALAQGRHHVSVSRGPFLPGSMYTGTPGSLKQHWFALPVGPEDLSYWPQTDRLWSVTEHPRRRWVVSMRRSWFD</sequence>
<keyword evidence="2" id="KW-1185">Reference proteome</keyword>
<comment type="caution">
    <text evidence="1">The sequence shown here is derived from an EMBL/GenBank/DDBJ whole genome shotgun (WGS) entry which is preliminary data.</text>
</comment>
<proteinExistence type="predicted"/>
<evidence type="ECO:0000313" key="1">
    <source>
        <dbReference type="EMBL" id="MFC6152624.1"/>
    </source>
</evidence>
<organism evidence="1 2">
    <name type="scientific">Nocardioides yefusunii</name>
    <dbReference type="NCBI Taxonomy" id="2500546"/>
    <lineage>
        <taxon>Bacteria</taxon>
        <taxon>Bacillati</taxon>
        <taxon>Actinomycetota</taxon>
        <taxon>Actinomycetes</taxon>
        <taxon>Propionibacteriales</taxon>
        <taxon>Nocardioidaceae</taxon>
        <taxon>Nocardioides</taxon>
    </lineage>
</organism>
<dbReference type="RefSeq" id="WP_128219715.1">
    <property type="nucleotide sequence ID" value="NZ_CP034929.1"/>
</dbReference>
<accession>A0ABW1QVK2</accession>
<protein>
    <submittedName>
        <fullName evidence="1">Uncharacterized protein</fullName>
    </submittedName>
</protein>
<evidence type="ECO:0000313" key="2">
    <source>
        <dbReference type="Proteomes" id="UP001596098"/>
    </source>
</evidence>
<reference evidence="2" key="1">
    <citation type="journal article" date="2019" name="Int. J. Syst. Evol. Microbiol.">
        <title>The Global Catalogue of Microorganisms (GCM) 10K type strain sequencing project: providing services to taxonomists for standard genome sequencing and annotation.</title>
        <authorList>
            <consortium name="The Broad Institute Genomics Platform"/>
            <consortium name="The Broad Institute Genome Sequencing Center for Infectious Disease"/>
            <person name="Wu L."/>
            <person name="Ma J."/>
        </authorList>
    </citation>
    <scope>NUCLEOTIDE SEQUENCE [LARGE SCALE GENOMIC DNA]</scope>
    <source>
        <strain evidence="2">DFY28</strain>
    </source>
</reference>
<dbReference type="EMBL" id="JBHSQI010000002">
    <property type="protein sequence ID" value="MFC6152624.1"/>
    <property type="molecule type" value="Genomic_DNA"/>
</dbReference>
<dbReference type="Proteomes" id="UP001596098">
    <property type="component" value="Unassembled WGS sequence"/>
</dbReference>
<gene>
    <name evidence="1" type="ORF">ACFPWU_02960</name>
</gene>
<name>A0ABW1QVK2_9ACTN</name>